<feature type="transmembrane region" description="Helical" evidence="2">
    <location>
        <begin position="168"/>
        <end position="189"/>
    </location>
</feature>
<feature type="transmembrane region" description="Helical" evidence="2">
    <location>
        <begin position="70"/>
        <end position="91"/>
    </location>
</feature>
<keyword evidence="4" id="KW-1185">Reference proteome</keyword>
<gene>
    <name evidence="3" type="ORF">J2853_008656</name>
</gene>
<dbReference type="RefSeq" id="WP_307567299.1">
    <property type="nucleotide sequence ID" value="NZ_JAUSQU010000001.1"/>
</dbReference>
<evidence type="ECO:0000313" key="3">
    <source>
        <dbReference type="EMBL" id="MDP9849445.1"/>
    </source>
</evidence>
<feature type="compositionally biased region" description="Basic residues" evidence="1">
    <location>
        <begin position="20"/>
        <end position="32"/>
    </location>
</feature>
<reference evidence="3 4" key="1">
    <citation type="submission" date="2023-07" db="EMBL/GenBank/DDBJ databases">
        <title>Sequencing the genomes of 1000 actinobacteria strains.</title>
        <authorList>
            <person name="Klenk H.-P."/>
        </authorList>
    </citation>
    <scope>NUCLEOTIDE SEQUENCE [LARGE SCALE GENOMIC DNA]</scope>
    <source>
        <strain evidence="3 4">DSM 46740</strain>
    </source>
</reference>
<accession>A0ABT9QRS4</accession>
<keyword evidence="2" id="KW-0472">Membrane</keyword>
<feature type="transmembrane region" description="Helical" evidence="2">
    <location>
        <begin position="112"/>
        <end position="132"/>
    </location>
</feature>
<dbReference type="EMBL" id="JAUSQU010000001">
    <property type="protein sequence ID" value="MDP9849445.1"/>
    <property type="molecule type" value="Genomic_DNA"/>
</dbReference>
<keyword evidence="2" id="KW-0812">Transmembrane</keyword>
<protein>
    <recommendedName>
        <fullName evidence="5">Integral membrane protein</fullName>
    </recommendedName>
</protein>
<dbReference type="Proteomes" id="UP001225356">
    <property type="component" value="Unassembled WGS sequence"/>
</dbReference>
<name>A0ABT9QRS4_9ACTN</name>
<comment type="caution">
    <text evidence="3">The sequence shown here is derived from an EMBL/GenBank/DDBJ whole genome shotgun (WGS) entry which is preliminary data.</text>
</comment>
<keyword evidence="2" id="KW-1133">Transmembrane helix</keyword>
<sequence>MSQFTAASETMADSTEPLRSPRRSGRLGRIRRREPSERLLSGAVYGTVLASSLAAALDQTETPPNPGYDAVWVLISVLVAAVAHGYAHTLAHHTVTGDRPLVHAARSVLTEWPQVAAALPTVGVLLVAHLGWWNQSTAVRVVLVFNTVTLFGWGMWATRTSGGSWPAAWKVGCVDMLLGLAIVIANTLIK</sequence>
<organism evidence="3 4">
    <name type="scientific">Streptosporangium lutulentum</name>
    <dbReference type="NCBI Taxonomy" id="1461250"/>
    <lineage>
        <taxon>Bacteria</taxon>
        <taxon>Bacillati</taxon>
        <taxon>Actinomycetota</taxon>
        <taxon>Actinomycetes</taxon>
        <taxon>Streptosporangiales</taxon>
        <taxon>Streptosporangiaceae</taxon>
        <taxon>Streptosporangium</taxon>
    </lineage>
</organism>
<proteinExistence type="predicted"/>
<evidence type="ECO:0008006" key="5">
    <source>
        <dbReference type="Google" id="ProtNLM"/>
    </source>
</evidence>
<feature type="transmembrane region" description="Helical" evidence="2">
    <location>
        <begin position="138"/>
        <end position="156"/>
    </location>
</feature>
<evidence type="ECO:0000256" key="1">
    <source>
        <dbReference type="SAM" id="MobiDB-lite"/>
    </source>
</evidence>
<feature type="region of interest" description="Disordered" evidence="1">
    <location>
        <begin position="1"/>
        <end position="32"/>
    </location>
</feature>
<feature type="compositionally biased region" description="Polar residues" evidence="1">
    <location>
        <begin position="1"/>
        <end position="13"/>
    </location>
</feature>
<evidence type="ECO:0000313" key="4">
    <source>
        <dbReference type="Proteomes" id="UP001225356"/>
    </source>
</evidence>
<evidence type="ECO:0000256" key="2">
    <source>
        <dbReference type="SAM" id="Phobius"/>
    </source>
</evidence>